<reference evidence="1 2" key="1">
    <citation type="submission" date="2020-07" db="EMBL/GenBank/DDBJ databases">
        <title>Description of Kordia aestuariivivens sp. nov., isolated from a tidal flat.</title>
        <authorList>
            <person name="Park S."/>
            <person name="Yoon J.-H."/>
        </authorList>
    </citation>
    <scope>NUCLEOTIDE SEQUENCE [LARGE SCALE GENOMIC DNA]</scope>
    <source>
        <strain evidence="1 2">YSTF-M3</strain>
    </source>
</reference>
<organism evidence="1 2">
    <name type="scientific">Kordia aestuariivivens</name>
    <dbReference type="NCBI Taxonomy" id="2759037"/>
    <lineage>
        <taxon>Bacteria</taxon>
        <taxon>Pseudomonadati</taxon>
        <taxon>Bacteroidota</taxon>
        <taxon>Flavobacteriia</taxon>
        <taxon>Flavobacteriales</taxon>
        <taxon>Flavobacteriaceae</taxon>
        <taxon>Kordia</taxon>
    </lineage>
</organism>
<protein>
    <submittedName>
        <fullName evidence="1">NRDE family protein</fullName>
    </submittedName>
</protein>
<dbReference type="InterPro" id="IPR008551">
    <property type="entry name" value="TANGO2"/>
</dbReference>
<gene>
    <name evidence="1" type="ORF">H2O64_02150</name>
</gene>
<evidence type="ECO:0000313" key="2">
    <source>
        <dbReference type="Proteomes" id="UP000619238"/>
    </source>
</evidence>
<proteinExistence type="predicted"/>
<evidence type="ECO:0000313" key="1">
    <source>
        <dbReference type="EMBL" id="MBC8753455.1"/>
    </source>
</evidence>
<name>A0ABR7Q4I3_9FLAO</name>
<sequence>MCTVSFIYKGNSAFVLTSNRDESPMRVTHAPSIYDALDTKMIFPKDAIAGGTWIGTSDKKRVVCLLNGGFKNHARLPEYRHSRGVVVKDFLAATDITETVHRYNLNLIEPFTIVIVDWNETLQLFELVWDGAQKHFQKLPLTSHIWSSSTLYTEKMKEMRRDWFSKLKQEKTLNADTLLNFHKTAGINDPNVDVIMDRGIIKTISITQIEKTEDSIAMNYYDLTKNRHSVISFNPIEALHE</sequence>
<keyword evidence="2" id="KW-1185">Reference proteome</keyword>
<dbReference type="RefSeq" id="WP_187560488.1">
    <property type="nucleotide sequence ID" value="NZ_JACGWS010000001.1"/>
</dbReference>
<dbReference type="PANTHER" id="PTHR17985:SF8">
    <property type="entry name" value="TRANSPORT AND GOLGI ORGANIZATION PROTEIN 2 HOMOLOG"/>
    <property type="match status" value="1"/>
</dbReference>
<dbReference type="Proteomes" id="UP000619238">
    <property type="component" value="Unassembled WGS sequence"/>
</dbReference>
<dbReference type="Pfam" id="PF05742">
    <property type="entry name" value="TANGO2"/>
    <property type="match status" value="1"/>
</dbReference>
<dbReference type="PANTHER" id="PTHR17985">
    <property type="entry name" value="SER/THR-RICH PROTEIN T10 IN DGCR REGION"/>
    <property type="match status" value="1"/>
</dbReference>
<dbReference type="EMBL" id="JACGWS010000001">
    <property type="protein sequence ID" value="MBC8753455.1"/>
    <property type="molecule type" value="Genomic_DNA"/>
</dbReference>
<comment type="caution">
    <text evidence="1">The sequence shown here is derived from an EMBL/GenBank/DDBJ whole genome shotgun (WGS) entry which is preliminary data.</text>
</comment>
<accession>A0ABR7Q4I3</accession>